<dbReference type="EMBL" id="SKFH01000047">
    <property type="protein sequence ID" value="TCZ65779.1"/>
    <property type="molecule type" value="Genomic_DNA"/>
</dbReference>
<name>A0A4R4DV95_9BACT</name>
<accession>A0A4R4DV95</accession>
<evidence type="ECO:0000313" key="3">
    <source>
        <dbReference type="EMBL" id="TCZ67065.1"/>
    </source>
</evidence>
<reference evidence="3 4" key="1">
    <citation type="submission" date="2019-03" db="EMBL/GenBank/DDBJ databases">
        <authorList>
            <person name="Kim M.K.M."/>
        </authorList>
    </citation>
    <scope>NUCLEOTIDE SEQUENCE [LARGE SCALE GENOMIC DNA]</scope>
    <source>
        <strain evidence="3 4">17J68-15</strain>
    </source>
</reference>
<keyword evidence="4" id="KW-1185">Reference proteome</keyword>
<comment type="caution">
    <text evidence="3">The sequence shown here is derived from an EMBL/GenBank/DDBJ whole genome shotgun (WGS) entry which is preliminary data.</text>
</comment>
<evidence type="ECO:0000313" key="4">
    <source>
        <dbReference type="Proteomes" id="UP000295164"/>
    </source>
</evidence>
<proteinExistence type="predicted"/>
<evidence type="ECO:0000313" key="2">
    <source>
        <dbReference type="EMBL" id="TCZ65779.1"/>
    </source>
</evidence>
<dbReference type="OrthoDB" id="1325392at2"/>
<sequence>MTKVQNRYIAMYGAILLFCKENQALVALSPAFQKAVLWLNGQVNRIDAAVLRQQKNQQGGGAKKTTREIICATGAVLSSLAAGWANEEGLADMEARNTWTEPKLDKLSDARLHAVCTLIAEDAHTALAGGAENGITDESITGFTAALGLFKEEKDAPRKTTTARSTQTNELKKLIAQTNDGLKKRMDRNAAFYKSKHPEFYFEYKEARKLIDPASRPKKEAVNEA</sequence>
<dbReference type="EMBL" id="SKFH01000039">
    <property type="protein sequence ID" value="TCZ67065.1"/>
    <property type="molecule type" value="Genomic_DNA"/>
</dbReference>
<gene>
    <name evidence="3" type="ORF">E0486_16125</name>
    <name evidence="2" type="ORF">E0486_17145</name>
    <name evidence="1" type="ORF">E0486_18385</name>
</gene>
<dbReference type="EMBL" id="SKFH01000073">
    <property type="protein sequence ID" value="TCZ63863.1"/>
    <property type="molecule type" value="Genomic_DNA"/>
</dbReference>
<organism evidence="3 4">
    <name type="scientific">Flaviaesturariibacter aridisoli</name>
    <dbReference type="NCBI Taxonomy" id="2545761"/>
    <lineage>
        <taxon>Bacteria</taxon>
        <taxon>Pseudomonadati</taxon>
        <taxon>Bacteroidota</taxon>
        <taxon>Chitinophagia</taxon>
        <taxon>Chitinophagales</taxon>
        <taxon>Chitinophagaceae</taxon>
        <taxon>Flaviaestuariibacter</taxon>
    </lineage>
</organism>
<evidence type="ECO:0000313" key="1">
    <source>
        <dbReference type="EMBL" id="TCZ63863.1"/>
    </source>
</evidence>
<dbReference type="AlphaFoldDB" id="A0A4R4DV95"/>
<dbReference type="Proteomes" id="UP000295164">
    <property type="component" value="Unassembled WGS sequence"/>
</dbReference>
<dbReference type="RefSeq" id="WP_131853652.1">
    <property type="nucleotide sequence ID" value="NZ_SKFH01000039.1"/>
</dbReference>
<protein>
    <submittedName>
        <fullName evidence="3">Uncharacterized protein</fullName>
    </submittedName>
</protein>